<evidence type="ECO:0000256" key="1">
    <source>
        <dbReference type="SAM" id="MobiDB-lite"/>
    </source>
</evidence>
<organism evidence="2 3">
    <name type="scientific">Hypsizygus marmoreus</name>
    <name type="common">White beech mushroom</name>
    <name type="synonym">Agaricus marmoreus</name>
    <dbReference type="NCBI Taxonomy" id="39966"/>
    <lineage>
        <taxon>Eukaryota</taxon>
        <taxon>Fungi</taxon>
        <taxon>Dikarya</taxon>
        <taxon>Basidiomycota</taxon>
        <taxon>Agaricomycotina</taxon>
        <taxon>Agaricomycetes</taxon>
        <taxon>Agaricomycetidae</taxon>
        <taxon>Agaricales</taxon>
        <taxon>Tricholomatineae</taxon>
        <taxon>Lyophyllaceae</taxon>
        <taxon>Hypsizygus</taxon>
    </lineage>
</organism>
<dbReference type="PANTHER" id="PTHR34365:SF7">
    <property type="entry name" value="GLYCINE-RICH DOMAIN-CONTAINING PROTEIN 1"/>
    <property type="match status" value="1"/>
</dbReference>
<dbReference type="InterPro" id="IPR009836">
    <property type="entry name" value="GRDP-like"/>
</dbReference>
<proteinExistence type="predicted"/>
<dbReference type="Proteomes" id="UP000076154">
    <property type="component" value="Unassembled WGS sequence"/>
</dbReference>
<reference evidence="2" key="1">
    <citation type="submission" date="2018-04" db="EMBL/GenBank/DDBJ databases">
        <title>Whole genome sequencing of Hypsizygus marmoreus.</title>
        <authorList>
            <person name="Choi I.-G."/>
            <person name="Min B."/>
            <person name="Kim J.-G."/>
            <person name="Kim S."/>
            <person name="Oh Y.-L."/>
            <person name="Kong W.-S."/>
            <person name="Park H."/>
            <person name="Jeong J."/>
            <person name="Song E.-S."/>
        </authorList>
    </citation>
    <scope>NUCLEOTIDE SEQUENCE [LARGE SCALE GENOMIC DNA]</scope>
    <source>
        <strain evidence="2">51987-8</strain>
    </source>
</reference>
<name>A0A369JMS8_HYPMA</name>
<comment type="caution">
    <text evidence="2">The sequence shown here is derived from an EMBL/GenBank/DDBJ whole genome shotgun (WGS) entry which is preliminary data.</text>
</comment>
<evidence type="ECO:0008006" key="4">
    <source>
        <dbReference type="Google" id="ProtNLM"/>
    </source>
</evidence>
<protein>
    <recommendedName>
        <fullName evidence="4">Glycine-rich domain-containing protein 1</fullName>
    </recommendedName>
</protein>
<sequence>MPDDKDRRWAWFVGLAVERFSMWYSSLRPSDTYRLVEELLPPLDVLMVWHAYMLNPGWYAEDCIRIPALNQLSQVGHIFSSSLDTKLQTILTFEPSEARIQYWNSKMHREFDPLEDASQYEMKTIRCPKCMQFLYAPLMTTEGTGYLQENFAIHCPHYPCNSSLTITKAILGVRKLAEDLVRQESEGARYYLAGTTRIPTVAADLVKDSVMRASRFSRSEGSSKNAWISSIMHENRYSPVYMQSTMASQMRERGGKLIGRIFSGYNDDHEFSVDLVGAVIRQGSFVKKMHDLHWTESNFFNNPEDEIALQHAISRYHAFLDLMAASPMVFLVPTLDIDLVWHTHQLLADQYDWDCLTLVGRYIDHDDKVDENTLSSAFDLTCRAWKNRFGIRYTHCGCPLPGDTIGQRLSRLISSYNLKSSYLIPPNREDLLAGTHPSDHNAVFALHRKHASEAAQKLRREKFKKRQQRDANGKLAQKQIDRSYQHDPAFLVPVPLYFRYPVSLACAAYMGNVVNSPNGGGIGGCAVGAGTCGAGGAACGSGGGCGGGGDGGGGGGGGGCGGGGSGGDGGGGGSCGGGGGGCGDLNCGANTISDILSLTKCEVMRSCF</sequence>
<evidence type="ECO:0000313" key="2">
    <source>
        <dbReference type="EMBL" id="RDB20076.1"/>
    </source>
</evidence>
<keyword evidence="3" id="KW-1185">Reference proteome</keyword>
<evidence type="ECO:0000313" key="3">
    <source>
        <dbReference type="Proteomes" id="UP000076154"/>
    </source>
</evidence>
<dbReference type="STRING" id="39966.A0A369JMS8"/>
<feature type="region of interest" description="Disordered" evidence="1">
    <location>
        <begin position="459"/>
        <end position="479"/>
    </location>
</feature>
<accession>A0A369JMS8</accession>
<dbReference type="PANTHER" id="PTHR34365">
    <property type="entry name" value="ENOLASE (DUF1399)"/>
    <property type="match status" value="1"/>
</dbReference>
<gene>
    <name evidence="2" type="ORF">Hypma_013082</name>
</gene>
<dbReference type="EMBL" id="LUEZ02000071">
    <property type="protein sequence ID" value="RDB20076.1"/>
    <property type="molecule type" value="Genomic_DNA"/>
</dbReference>
<dbReference type="InParanoid" id="A0A369JMS8"/>
<dbReference type="OrthoDB" id="2684236at2759"/>
<dbReference type="Pfam" id="PF07173">
    <property type="entry name" value="GRDP-like"/>
    <property type="match status" value="1"/>
</dbReference>
<dbReference type="AlphaFoldDB" id="A0A369JMS8"/>